<dbReference type="InterPro" id="IPR026749">
    <property type="entry name" value="Tmem135"/>
</dbReference>
<dbReference type="Proteomes" id="UP001215151">
    <property type="component" value="Unassembled WGS sequence"/>
</dbReference>
<dbReference type="PANTHER" id="PTHR12459">
    <property type="entry name" value="TRANSMEMBRANE PROTEIN 135-RELATED"/>
    <property type="match status" value="1"/>
</dbReference>
<sequence length="880" mass="97162">MSEPSTFTPSPAGPSSSFLHTSQPPPPGTVHEDNYAAADAARRRISRHGLLSSISLPSLRRRRSKARAHRQDSSPSPSSLVPNERSASAPDIPELVNISDSTTCAAELDEDYDKDVYRWAVLYENQRGAMVFSTPYYSALTLLPLDPPPFTIPTADRSPRKNQPTVTLEDYPLPDGSWKWVSRAWMIDMRGDGQVQYDGFEYSRSFRSRKWGPDPGFMSNRGLVRRRRWIRLMMRPAQARHNDLDSLVSAPGALSVLPELPHIEEGATRPPSVLLTALDEDEGTVDVWRGDEGDWDRCHLALRHLNRDGRKLELWATWLGVPEGVAVSRRSSRVPSTFLHQAAGQSSMDRRDEDLSEQTEADRLTADTGARTSKAHRSFIKPVVRAHGSEVLGILALSLALGPALLPFLTSRKARAQGFGRVLKTVRRELGITAFASAITVGVAGGAAIRHIWEKWETQTQQNGSDKLPRALKAVKVWLGCLKDSHKTFLSNVISSTLAIALLHSRRTHAKSAWVGRPSPTLDLSLLFLVRAMDSLVQFALFKPPEASERHLPEPTKEARRANRHKWSSRLDALVFWACSARIMWCFFYEPERLPRSYNKWIMTLANIDPRVLGALRGIRNGNFSYERGISVPQDLVTSLSKDLGYPPSWGDPALLPAYGGPQANETWKALGVSSRPGRGGLPCEIVHGDVTGASCFANAAIRGAQAFAEAIAIYLPVSTRLTNPAHSSAKITASVASSRHTALCRPQRVLPVGVCIIYMVRVWSAARVSGLNAGDGEGEMALYVLPRAIRACLPAEWLKSGRASVRWAERLMFILSLSSLLTAAIHRPDTLRGLSRWTLAFVMKGPNAGFWKRKRLGTNAPPTPRAPSPTKETDAHDAR</sequence>
<proteinExistence type="predicted"/>
<feature type="compositionally biased region" description="Polar residues" evidence="1">
    <location>
        <begin position="1"/>
        <end position="22"/>
    </location>
</feature>
<keyword evidence="5" id="KW-1185">Reference proteome</keyword>
<feature type="region of interest" description="Disordered" evidence="1">
    <location>
        <begin position="56"/>
        <end position="93"/>
    </location>
</feature>
<keyword evidence="2" id="KW-1133">Transmembrane helix</keyword>
<evidence type="ECO:0000313" key="4">
    <source>
        <dbReference type="EMBL" id="KAJ8456946.1"/>
    </source>
</evidence>
<dbReference type="AlphaFoldDB" id="A0AAD7X3V8"/>
<evidence type="ECO:0000259" key="3">
    <source>
        <dbReference type="Pfam" id="PF06398"/>
    </source>
</evidence>
<evidence type="ECO:0000256" key="1">
    <source>
        <dbReference type="SAM" id="MobiDB-lite"/>
    </source>
</evidence>
<comment type="caution">
    <text evidence="4">The sequence shown here is derived from an EMBL/GenBank/DDBJ whole genome shotgun (WGS) entry which is preliminary data.</text>
</comment>
<keyword evidence="2" id="KW-0812">Transmembrane</keyword>
<dbReference type="GO" id="GO:0007031">
    <property type="term" value="P:peroxisome organization"/>
    <property type="evidence" value="ECO:0007669"/>
    <property type="project" value="UniProtKB-ARBA"/>
</dbReference>
<dbReference type="GO" id="GO:0005778">
    <property type="term" value="C:peroxisomal membrane"/>
    <property type="evidence" value="ECO:0007669"/>
    <property type="project" value="UniProtKB-ARBA"/>
</dbReference>
<keyword evidence="2" id="KW-0472">Membrane</keyword>
<evidence type="ECO:0000313" key="5">
    <source>
        <dbReference type="Proteomes" id="UP001215151"/>
    </source>
</evidence>
<dbReference type="Pfam" id="PF06398">
    <property type="entry name" value="Pex24p"/>
    <property type="match status" value="1"/>
</dbReference>
<gene>
    <name evidence="4" type="ORF">ONZ51_g11821</name>
</gene>
<feature type="region of interest" description="Disordered" evidence="1">
    <location>
        <begin position="338"/>
        <end position="370"/>
    </location>
</feature>
<feature type="region of interest" description="Disordered" evidence="1">
    <location>
        <begin position="1"/>
        <end position="41"/>
    </location>
</feature>
<protein>
    <recommendedName>
        <fullName evidence="3">TECPR1-like DysF domain-containing protein</fullName>
    </recommendedName>
</protein>
<dbReference type="InterPro" id="IPR010482">
    <property type="entry name" value="TECPR1-like_DysF"/>
</dbReference>
<feature type="transmembrane region" description="Helical" evidence="2">
    <location>
        <begin position="391"/>
        <end position="409"/>
    </location>
</feature>
<dbReference type="PANTHER" id="PTHR12459:SF15">
    <property type="entry name" value="TRANSMEMBRANE PROTEIN 135"/>
    <property type="match status" value="1"/>
</dbReference>
<feature type="domain" description="TECPR1-like DysF" evidence="3">
    <location>
        <begin position="110"/>
        <end position="231"/>
    </location>
</feature>
<feature type="transmembrane region" description="Helical" evidence="2">
    <location>
        <begin position="430"/>
        <end position="453"/>
    </location>
</feature>
<reference evidence="4" key="1">
    <citation type="submission" date="2022-11" db="EMBL/GenBank/DDBJ databases">
        <title>Genome Sequence of Cubamyces cubensis.</title>
        <authorList>
            <person name="Buettner E."/>
        </authorList>
    </citation>
    <scope>NUCLEOTIDE SEQUENCE</scope>
    <source>
        <strain evidence="4">MPL-01</strain>
    </source>
</reference>
<organism evidence="4 5">
    <name type="scientific">Trametes cubensis</name>
    <dbReference type="NCBI Taxonomy" id="1111947"/>
    <lineage>
        <taxon>Eukaryota</taxon>
        <taxon>Fungi</taxon>
        <taxon>Dikarya</taxon>
        <taxon>Basidiomycota</taxon>
        <taxon>Agaricomycotina</taxon>
        <taxon>Agaricomycetes</taxon>
        <taxon>Polyporales</taxon>
        <taxon>Polyporaceae</taxon>
        <taxon>Trametes</taxon>
    </lineage>
</organism>
<feature type="compositionally biased region" description="Basic residues" evidence="1">
    <location>
        <begin position="59"/>
        <end position="68"/>
    </location>
</feature>
<evidence type="ECO:0000256" key="2">
    <source>
        <dbReference type="SAM" id="Phobius"/>
    </source>
</evidence>
<name>A0AAD7X3V8_9APHY</name>
<feature type="region of interest" description="Disordered" evidence="1">
    <location>
        <begin position="853"/>
        <end position="880"/>
    </location>
</feature>
<dbReference type="EMBL" id="JAPEVG010000615">
    <property type="protein sequence ID" value="KAJ8456946.1"/>
    <property type="molecule type" value="Genomic_DNA"/>
</dbReference>
<accession>A0AAD7X3V8</accession>